<reference evidence="1 2" key="1">
    <citation type="journal article" date="2016" name="Environ. Microbiol.">
        <title>New Methyloceanibacter diversity from North Sea sediments includes methanotroph containing solely the soluble methane monooxygenase.</title>
        <authorList>
            <person name="Vekeman B."/>
            <person name="Kerckhof F.M."/>
            <person name="Cremers G."/>
            <person name="de Vos P."/>
            <person name="Vandamme P."/>
            <person name="Boon N."/>
            <person name="Op den Camp H.J."/>
            <person name="Heylen K."/>
        </authorList>
    </citation>
    <scope>NUCLEOTIDE SEQUENCE [LARGE SCALE GENOMIC DNA]</scope>
    <source>
        <strain evidence="1 2">R-67174</strain>
    </source>
</reference>
<comment type="caution">
    <text evidence="1">The sequence shown here is derived from an EMBL/GenBank/DDBJ whole genome shotgun (WGS) entry which is preliminary data.</text>
</comment>
<proteinExistence type="predicted"/>
<keyword evidence="2" id="KW-1185">Reference proteome</keyword>
<protein>
    <submittedName>
        <fullName evidence="1">Uncharacterized protein</fullName>
    </submittedName>
</protein>
<dbReference type="AlphaFoldDB" id="A0A1E3VWT3"/>
<name>A0A1E3VWT3_9HYPH</name>
<organism evidence="1 2">
    <name type="scientific">Methyloceanibacter methanicus</name>
    <dbReference type="NCBI Taxonomy" id="1774968"/>
    <lineage>
        <taxon>Bacteria</taxon>
        <taxon>Pseudomonadati</taxon>
        <taxon>Pseudomonadota</taxon>
        <taxon>Alphaproteobacteria</taxon>
        <taxon>Hyphomicrobiales</taxon>
        <taxon>Hyphomicrobiaceae</taxon>
        <taxon>Methyloceanibacter</taxon>
    </lineage>
</organism>
<gene>
    <name evidence="1" type="ORF">AUC68_10730</name>
</gene>
<dbReference type="EMBL" id="LPWG01000014">
    <property type="protein sequence ID" value="ODR97979.1"/>
    <property type="molecule type" value="Genomic_DNA"/>
</dbReference>
<evidence type="ECO:0000313" key="1">
    <source>
        <dbReference type="EMBL" id="ODR97979.1"/>
    </source>
</evidence>
<dbReference type="Proteomes" id="UP000094501">
    <property type="component" value="Unassembled WGS sequence"/>
</dbReference>
<sequence>MERDVVSVQALPLDEAHHFQHALPRGNPQGADLLDDPVRISPRPVVQKLLYEIVAAVEVVVEAAFGHAQIARELVDAQLRLPLLGKDIERGGKPSLTMETRSRFPRSIQHVASWSKSIAGAFEIQYRDHKQGAKMYVRQ</sequence>
<accession>A0A1E3VWT3</accession>
<evidence type="ECO:0000313" key="2">
    <source>
        <dbReference type="Proteomes" id="UP000094501"/>
    </source>
</evidence>